<organism evidence="2 3">
    <name type="scientific">Turnera subulata</name>
    <dbReference type="NCBI Taxonomy" id="218843"/>
    <lineage>
        <taxon>Eukaryota</taxon>
        <taxon>Viridiplantae</taxon>
        <taxon>Streptophyta</taxon>
        <taxon>Embryophyta</taxon>
        <taxon>Tracheophyta</taxon>
        <taxon>Spermatophyta</taxon>
        <taxon>Magnoliopsida</taxon>
        <taxon>eudicotyledons</taxon>
        <taxon>Gunneridae</taxon>
        <taxon>Pentapetalae</taxon>
        <taxon>rosids</taxon>
        <taxon>fabids</taxon>
        <taxon>Malpighiales</taxon>
        <taxon>Passifloraceae</taxon>
        <taxon>Turnera</taxon>
    </lineage>
</organism>
<evidence type="ECO:0000313" key="3">
    <source>
        <dbReference type="Proteomes" id="UP001141552"/>
    </source>
</evidence>
<keyword evidence="1" id="KW-0732">Signal</keyword>
<proteinExistence type="predicted"/>
<protein>
    <submittedName>
        <fullName evidence="2">Uncharacterized protein</fullName>
    </submittedName>
</protein>
<feature type="chain" id="PRO_5040261964" evidence="1">
    <location>
        <begin position="27"/>
        <end position="75"/>
    </location>
</feature>
<sequence length="75" mass="8473">MFLLGAVAGIEQNLLLFFAFWALKESSEKMIYYVYPQKNWKKKRDTELGGLNTCIVQHTGKEAFHTGYAAGDLGI</sequence>
<accession>A0A9Q0FWQ3</accession>
<dbReference type="AlphaFoldDB" id="A0A9Q0FWQ3"/>
<keyword evidence="3" id="KW-1185">Reference proteome</keyword>
<name>A0A9Q0FWQ3_9ROSI</name>
<reference evidence="2" key="2">
    <citation type="journal article" date="2023" name="Plants (Basel)">
        <title>Annotation of the Turnera subulata (Passifloraceae) Draft Genome Reveals the S-Locus Evolved after the Divergence of Turneroideae from Passifloroideae in a Stepwise Manner.</title>
        <authorList>
            <person name="Henning P.M."/>
            <person name="Roalson E.H."/>
            <person name="Mir W."/>
            <person name="McCubbin A.G."/>
            <person name="Shore J.S."/>
        </authorList>
    </citation>
    <scope>NUCLEOTIDE SEQUENCE</scope>
    <source>
        <strain evidence="2">F60SS</strain>
    </source>
</reference>
<feature type="signal peptide" evidence="1">
    <location>
        <begin position="1"/>
        <end position="26"/>
    </location>
</feature>
<dbReference type="Proteomes" id="UP001141552">
    <property type="component" value="Unassembled WGS sequence"/>
</dbReference>
<comment type="caution">
    <text evidence="2">The sequence shown here is derived from an EMBL/GenBank/DDBJ whole genome shotgun (WGS) entry which is preliminary data.</text>
</comment>
<evidence type="ECO:0000256" key="1">
    <source>
        <dbReference type="SAM" id="SignalP"/>
    </source>
</evidence>
<reference evidence="2" key="1">
    <citation type="submission" date="2022-02" db="EMBL/GenBank/DDBJ databases">
        <authorList>
            <person name="Henning P.M."/>
            <person name="McCubbin A.G."/>
            <person name="Shore J.S."/>
        </authorList>
    </citation>
    <scope>NUCLEOTIDE SEQUENCE</scope>
    <source>
        <strain evidence="2">F60SS</strain>
        <tissue evidence="2">Leaves</tissue>
    </source>
</reference>
<dbReference type="EMBL" id="JAKUCV010003418">
    <property type="protein sequence ID" value="KAJ4839006.1"/>
    <property type="molecule type" value="Genomic_DNA"/>
</dbReference>
<evidence type="ECO:0000313" key="2">
    <source>
        <dbReference type="EMBL" id="KAJ4839006.1"/>
    </source>
</evidence>
<gene>
    <name evidence="2" type="ORF">Tsubulata_021463</name>
</gene>